<organism evidence="5 6">
    <name type="scientific">Flexivirga caeni</name>
    <dbReference type="NCBI Taxonomy" id="2294115"/>
    <lineage>
        <taxon>Bacteria</taxon>
        <taxon>Bacillati</taxon>
        <taxon>Actinomycetota</taxon>
        <taxon>Actinomycetes</taxon>
        <taxon>Micrococcales</taxon>
        <taxon>Dermacoccaceae</taxon>
        <taxon>Flexivirga</taxon>
    </lineage>
</organism>
<evidence type="ECO:0000256" key="1">
    <source>
        <dbReference type="ARBA" id="ARBA00022448"/>
    </source>
</evidence>
<keyword evidence="2" id="KW-0547">Nucleotide-binding</keyword>
<reference evidence="5 6" key="1">
    <citation type="submission" date="2018-11" db="EMBL/GenBank/DDBJ databases">
        <title>Draft genome of Simplicispira Flexivirga sp. BO-16.</title>
        <authorList>
            <person name="Im W.T."/>
        </authorList>
    </citation>
    <scope>NUCLEOTIDE SEQUENCE [LARGE SCALE GENOMIC DNA]</scope>
    <source>
        <strain evidence="5 6">BO-16</strain>
    </source>
</reference>
<evidence type="ECO:0000256" key="3">
    <source>
        <dbReference type="ARBA" id="ARBA00022840"/>
    </source>
</evidence>
<dbReference type="EMBL" id="RJJQ01000004">
    <property type="protein sequence ID" value="RNI23991.1"/>
    <property type="molecule type" value="Genomic_DNA"/>
</dbReference>
<protein>
    <submittedName>
        <fullName evidence="5">Metal ABC transporter ATP-binding protein</fullName>
    </submittedName>
</protein>
<dbReference type="AlphaFoldDB" id="A0A3M9MEJ9"/>
<keyword evidence="1" id="KW-0813">Transport</keyword>
<dbReference type="GO" id="GO:0005524">
    <property type="term" value="F:ATP binding"/>
    <property type="evidence" value="ECO:0007669"/>
    <property type="project" value="UniProtKB-KW"/>
</dbReference>
<dbReference type="PROSITE" id="PS50893">
    <property type="entry name" value="ABC_TRANSPORTER_2"/>
    <property type="match status" value="1"/>
</dbReference>
<name>A0A3M9MEJ9_9MICO</name>
<feature type="domain" description="ABC transporter" evidence="4">
    <location>
        <begin position="23"/>
        <end position="262"/>
    </location>
</feature>
<keyword evidence="3 5" id="KW-0067">ATP-binding</keyword>
<dbReference type="InterPro" id="IPR003439">
    <property type="entry name" value="ABC_transporter-like_ATP-bd"/>
</dbReference>
<evidence type="ECO:0000313" key="5">
    <source>
        <dbReference type="EMBL" id="RNI23991.1"/>
    </source>
</evidence>
<dbReference type="InterPro" id="IPR027417">
    <property type="entry name" value="P-loop_NTPase"/>
</dbReference>
<proteinExistence type="predicted"/>
<dbReference type="Gene3D" id="3.40.50.300">
    <property type="entry name" value="P-loop containing nucleotide triphosphate hydrolases"/>
    <property type="match status" value="1"/>
</dbReference>
<dbReference type="InterPro" id="IPR050153">
    <property type="entry name" value="Metal_Ion_Import_ABC"/>
</dbReference>
<dbReference type="InterPro" id="IPR003593">
    <property type="entry name" value="AAA+_ATPase"/>
</dbReference>
<gene>
    <name evidence="5" type="ORF">EFY87_06770</name>
</gene>
<dbReference type="Proteomes" id="UP000271678">
    <property type="component" value="Unassembled WGS sequence"/>
</dbReference>
<dbReference type="OrthoDB" id="5296765at2"/>
<evidence type="ECO:0000259" key="4">
    <source>
        <dbReference type="PROSITE" id="PS50893"/>
    </source>
</evidence>
<evidence type="ECO:0000256" key="2">
    <source>
        <dbReference type="ARBA" id="ARBA00022741"/>
    </source>
</evidence>
<dbReference type="SMART" id="SM00382">
    <property type="entry name" value="AAA"/>
    <property type="match status" value="1"/>
</dbReference>
<dbReference type="Pfam" id="PF00005">
    <property type="entry name" value="ABC_tran"/>
    <property type="match status" value="1"/>
</dbReference>
<dbReference type="PANTHER" id="PTHR42734">
    <property type="entry name" value="METAL TRANSPORT SYSTEM ATP-BINDING PROTEIN TM_0124-RELATED"/>
    <property type="match status" value="1"/>
</dbReference>
<dbReference type="SUPFAM" id="SSF52540">
    <property type="entry name" value="P-loop containing nucleoside triphosphate hydrolases"/>
    <property type="match status" value="1"/>
</dbReference>
<dbReference type="GO" id="GO:0016887">
    <property type="term" value="F:ATP hydrolysis activity"/>
    <property type="evidence" value="ECO:0007669"/>
    <property type="project" value="InterPro"/>
</dbReference>
<keyword evidence="6" id="KW-1185">Reference proteome</keyword>
<accession>A0A3M9MEJ9</accession>
<sequence length="293" mass="31113">MRSSEDAPGTYGEGAPPTGADLLRLDDVNVRFGDRQVLRDVAFAIEPGQFVGLIGSNGAGKTTLLRVILGLQRPTSGAVHLAAGHELGGAGRPRRAPLVGYVPQKVMLDPDLPLRARDVVALGIDGRRPGIGLPSRSRLALVDRLLEQVSATRFADSRVGELSGGEQQRVLIAHALIGRPRLLLLDEPLANLDLNAGQDVVNLLARLAHEQQIAILLSAHEMNPLLPVMDRVVYLAGGRAVSGRTDEVIRTDVLSGLYGRPVEVLEVQGRVLVVAGLETPDLPVVSAGARATR</sequence>
<evidence type="ECO:0000313" key="6">
    <source>
        <dbReference type="Proteomes" id="UP000271678"/>
    </source>
</evidence>
<comment type="caution">
    <text evidence="5">The sequence shown here is derived from an EMBL/GenBank/DDBJ whole genome shotgun (WGS) entry which is preliminary data.</text>
</comment>